<dbReference type="InterPro" id="IPR051689">
    <property type="entry name" value="Sterol_desaturase/TMEM195"/>
</dbReference>
<accession>A0A5B7DMI9</accession>
<comment type="caution">
    <text evidence="7">The sequence shown here is derived from an EMBL/GenBank/DDBJ whole genome shotgun (WGS) entry which is preliminary data.</text>
</comment>
<dbReference type="GO" id="GO:0050479">
    <property type="term" value="F:glyceryl-ether monooxygenase activity"/>
    <property type="evidence" value="ECO:0007669"/>
    <property type="project" value="TreeGrafter"/>
</dbReference>
<keyword evidence="7" id="KW-0503">Monooxygenase</keyword>
<keyword evidence="2" id="KW-0812">Transmembrane</keyword>
<dbReference type="PANTHER" id="PTHR21624:SF1">
    <property type="entry name" value="ALKYLGLYCEROL MONOOXYGENASE"/>
    <property type="match status" value="1"/>
</dbReference>
<proteinExistence type="predicted"/>
<evidence type="ECO:0000256" key="4">
    <source>
        <dbReference type="ARBA" id="ARBA00023002"/>
    </source>
</evidence>
<evidence type="ECO:0000256" key="5">
    <source>
        <dbReference type="ARBA" id="ARBA00023136"/>
    </source>
</evidence>
<organism evidence="7 8">
    <name type="scientific">Portunus trituberculatus</name>
    <name type="common">Swimming crab</name>
    <name type="synonym">Neptunus trituberculatus</name>
    <dbReference type="NCBI Taxonomy" id="210409"/>
    <lineage>
        <taxon>Eukaryota</taxon>
        <taxon>Metazoa</taxon>
        <taxon>Ecdysozoa</taxon>
        <taxon>Arthropoda</taxon>
        <taxon>Crustacea</taxon>
        <taxon>Multicrustacea</taxon>
        <taxon>Malacostraca</taxon>
        <taxon>Eumalacostraca</taxon>
        <taxon>Eucarida</taxon>
        <taxon>Decapoda</taxon>
        <taxon>Pleocyemata</taxon>
        <taxon>Brachyura</taxon>
        <taxon>Eubrachyura</taxon>
        <taxon>Portunoidea</taxon>
        <taxon>Portunidae</taxon>
        <taxon>Portuninae</taxon>
        <taxon>Portunus</taxon>
    </lineage>
</organism>
<dbReference type="Proteomes" id="UP000324222">
    <property type="component" value="Unassembled WGS sequence"/>
</dbReference>
<evidence type="ECO:0000256" key="6">
    <source>
        <dbReference type="SAM" id="MobiDB-lite"/>
    </source>
</evidence>
<evidence type="ECO:0000256" key="3">
    <source>
        <dbReference type="ARBA" id="ARBA00022989"/>
    </source>
</evidence>
<evidence type="ECO:0000256" key="2">
    <source>
        <dbReference type="ARBA" id="ARBA00022692"/>
    </source>
</evidence>
<feature type="region of interest" description="Disordered" evidence="6">
    <location>
        <begin position="96"/>
        <end position="115"/>
    </location>
</feature>
<evidence type="ECO:0000313" key="7">
    <source>
        <dbReference type="EMBL" id="MPC22309.1"/>
    </source>
</evidence>
<reference evidence="7 8" key="1">
    <citation type="submission" date="2019-05" db="EMBL/GenBank/DDBJ databases">
        <title>Another draft genome of Portunus trituberculatus and its Hox gene families provides insights of decapod evolution.</title>
        <authorList>
            <person name="Jeong J.-H."/>
            <person name="Song I."/>
            <person name="Kim S."/>
            <person name="Choi T."/>
            <person name="Kim D."/>
            <person name="Ryu S."/>
            <person name="Kim W."/>
        </authorList>
    </citation>
    <scope>NUCLEOTIDE SEQUENCE [LARGE SCALE GENOMIC DNA]</scope>
    <source>
        <tissue evidence="7">Muscle</tissue>
    </source>
</reference>
<protein>
    <submittedName>
        <fullName evidence="7">Alkylglycerol monooxygenase</fullName>
    </submittedName>
</protein>
<dbReference type="AlphaFoldDB" id="A0A5B7DMI9"/>
<dbReference type="GO" id="GO:0006643">
    <property type="term" value="P:membrane lipid metabolic process"/>
    <property type="evidence" value="ECO:0007669"/>
    <property type="project" value="TreeGrafter"/>
</dbReference>
<gene>
    <name evidence="7" type="primary">Agmo_2</name>
    <name evidence="7" type="ORF">E2C01_015320</name>
</gene>
<keyword evidence="3" id="KW-1133">Transmembrane helix</keyword>
<keyword evidence="5" id="KW-0472">Membrane</keyword>
<dbReference type="EMBL" id="VSRR010001074">
    <property type="protein sequence ID" value="MPC22309.1"/>
    <property type="molecule type" value="Genomic_DNA"/>
</dbReference>
<keyword evidence="4" id="KW-0560">Oxidoreductase</keyword>
<dbReference type="GO" id="GO:0016020">
    <property type="term" value="C:membrane"/>
    <property type="evidence" value="ECO:0007669"/>
    <property type="project" value="GOC"/>
</dbReference>
<keyword evidence="8" id="KW-1185">Reference proteome</keyword>
<dbReference type="GO" id="GO:0005783">
    <property type="term" value="C:endoplasmic reticulum"/>
    <property type="evidence" value="ECO:0007669"/>
    <property type="project" value="TreeGrafter"/>
</dbReference>
<evidence type="ECO:0000256" key="1">
    <source>
        <dbReference type="ARBA" id="ARBA00004127"/>
    </source>
</evidence>
<comment type="subcellular location">
    <subcellularLocation>
        <location evidence="1">Endomembrane system</location>
        <topology evidence="1">Multi-pass membrane protein</topology>
    </subcellularLocation>
</comment>
<dbReference type="PANTHER" id="PTHR21624">
    <property type="entry name" value="STEROL DESATURASE-RELATED PROTEIN"/>
    <property type="match status" value="1"/>
</dbReference>
<sequence>MREVFRKARSMTTWGDTFRALFYGPGWFPGTPRLGDPDTFPDVKAPRVKYNPELPRWQEIYVLIHFIIILLLHQKWITKLAVPLCLTKEGCSGEQNNHHVLHSEESRNSQSQMTP</sequence>
<dbReference type="OrthoDB" id="6354873at2759"/>
<name>A0A5B7DMI9_PORTR</name>
<evidence type="ECO:0000313" key="8">
    <source>
        <dbReference type="Proteomes" id="UP000324222"/>
    </source>
</evidence>